<dbReference type="Proteomes" id="UP000053766">
    <property type="component" value="Unassembled WGS sequence"/>
</dbReference>
<organism evidence="3 4">
    <name type="scientific">Dictyocaulus viviparus</name>
    <name type="common">Bovine lungworm</name>
    <dbReference type="NCBI Taxonomy" id="29172"/>
    <lineage>
        <taxon>Eukaryota</taxon>
        <taxon>Metazoa</taxon>
        <taxon>Ecdysozoa</taxon>
        <taxon>Nematoda</taxon>
        <taxon>Chromadorea</taxon>
        <taxon>Rhabditida</taxon>
        <taxon>Rhabditina</taxon>
        <taxon>Rhabditomorpha</taxon>
        <taxon>Strongyloidea</taxon>
        <taxon>Metastrongylidae</taxon>
        <taxon>Dictyocaulus</taxon>
    </lineage>
</organism>
<evidence type="ECO:0000313" key="3">
    <source>
        <dbReference type="EMBL" id="KJH42371.1"/>
    </source>
</evidence>
<evidence type="ECO:0000256" key="1">
    <source>
        <dbReference type="SAM" id="MobiDB-lite"/>
    </source>
</evidence>
<feature type="chain" id="PRO_5002335712" evidence="2">
    <location>
        <begin position="17"/>
        <end position="166"/>
    </location>
</feature>
<name>A0A0D8XJ82_DICVI</name>
<protein>
    <submittedName>
        <fullName evidence="3">Uncharacterized protein</fullName>
    </submittedName>
</protein>
<feature type="signal peptide" evidence="2">
    <location>
        <begin position="1"/>
        <end position="16"/>
    </location>
</feature>
<gene>
    <name evidence="3" type="ORF">DICVIV_11634</name>
</gene>
<evidence type="ECO:0000256" key="2">
    <source>
        <dbReference type="SAM" id="SignalP"/>
    </source>
</evidence>
<feature type="region of interest" description="Disordered" evidence="1">
    <location>
        <begin position="57"/>
        <end position="79"/>
    </location>
</feature>
<dbReference type="AlphaFoldDB" id="A0A0D8XJ82"/>
<sequence length="166" mass="20248">MRKYFFTITIVTMCSAMLHHILPSRESSFKIKSYGYFDYKYFKPEYHVERFYAEEKHSNKYGSDERSSETKERKETNYSAKRLDEYHAKYGNNVAYYGNYKYENSRHPPSGDRLRNYGFHREGGQKESDRQIGEYDNRYYVPYNSNYYRNENDHTHHHTSNYRCGY</sequence>
<keyword evidence="4" id="KW-1185">Reference proteome</keyword>
<keyword evidence="2" id="KW-0732">Signal</keyword>
<evidence type="ECO:0000313" key="4">
    <source>
        <dbReference type="Proteomes" id="UP000053766"/>
    </source>
</evidence>
<proteinExistence type="predicted"/>
<dbReference type="STRING" id="29172.A0A0D8XJ82"/>
<reference evidence="3 4" key="1">
    <citation type="submission" date="2013-11" db="EMBL/GenBank/DDBJ databases">
        <title>Draft genome of the bovine lungworm Dictyocaulus viviparus.</title>
        <authorList>
            <person name="Mitreva M."/>
        </authorList>
    </citation>
    <scope>NUCLEOTIDE SEQUENCE [LARGE SCALE GENOMIC DNA]</scope>
    <source>
        <strain evidence="3 4">HannoverDv2000</strain>
    </source>
</reference>
<reference evidence="4" key="2">
    <citation type="journal article" date="2016" name="Sci. Rep.">
        <title>Dictyocaulus viviparus genome, variome and transcriptome elucidate lungworm biology and support future intervention.</title>
        <authorList>
            <person name="McNulty S.N."/>
            <person name="Strube C."/>
            <person name="Rosa B.A."/>
            <person name="Martin J.C."/>
            <person name="Tyagi R."/>
            <person name="Choi Y.J."/>
            <person name="Wang Q."/>
            <person name="Hallsworth Pepin K."/>
            <person name="Zhang X."/>
            <person name="Ozersky P."/>
            <person name="Wilson R.K."/>
            <person name="Sternberg P.W."/>
            <person name="Gasser R.B."/>
            <person name="Mitreva M."/>
        </authorList>
    </citation>
    <scope>NUCLEOTIDE SEQUENCE [LARGE SCALE GENOMIC DNA]</scope>
    <source>
        <strain evidence="4">HannoverDv2000</strain>
    </source>
</reference>
<accession>A0A0D8XJ82</accession>
<dbReference type="OrthoDB" id="5805706at2759"/>
<dbReference type="EMBL" id="KN716673">
    <property type="protein sequence ID" value="KJH42371.1"/>
    <property type="molecule type" value="Genomic_DNA"/>
</dbReference>